<feature type="region of interest" description="Disordered" evidence="1">
    <location>
        <begin position="1"/>
        <end position="56"/>
    </location>
</feature>
<sequence length="56" mass="6319">VQPKQDPSPRTLLPTRMQLERGDKRSMQGSLALSHITEGRRKGNKGGDREKMEMGK</sequence>
<gene>
    <name evidence="2" type="ORF">ABG768_010165</name>
</gene>
<dbReference type="Proteomes" id="UP001479290">
    <property type="component" value="Unassembled WGS sequence"/>
</dbReference>
<comment type="caution">
    <text evidence="2">The sequence shown here is derived from an EMBL/GenBank/DDBJ whole genome shotgun (WGS) entry which is preliminary data.</text>
</comment>
<feature type="non-terminal residue" evidence="2">
    <location>
        <position position="56"/>
    </location>
</feature>
<reference evidence="2 3" key="1">
    <citation type="submission" date="2024-05" db="EMBL/GenBank/DDBJ databases">
        <title>A high-quality chromosomal-level genome assembly of Topmouth culter (Culter alburnus).</title>
        <authorList>
            <person name="Zhao H."/>
        </authorList>
    </citation>
    <scope>NUCLEOTIDE SEQUENCE [LARGE SCALE GENOMIC DNA]</scope>
    <source>
        <strain evidence="2">CATC2023</strain>
        <tissue evidence="2">Muscle</tissue>
    </source>
</reference>
<evidence type="ECO:0000313" key="2">
    <source>
        <dbReference type="EMBL" id="KAK9960089.1"/>
    </source>
</evidence>
<proteinExistence type="predicted"/>
<protein>
    <submittedName>
        <fullName evidence="2">Uncharacterized protein</fullName>
    </submittedName>
</protein>
<evidence type="ECO:0000313" key="3">
    <source>
        <dbReference type="Proteomes" id="UP001479290"/>
    </source>
</evidence>
<keyword evidence="3" id="KW-1185">Reference proteome</keyword>
<feature type="compositionally biased region" description="Basic and acidic residues" evidence="1">
    <location>
        <begin position="37"/>
        <end position="56"/>
    </location>
</feature>
<evidence type="ECO:0000256" key="1">
    <source>
        <dbReference type="SAM" id="MobiDB-lite"/>
    </source>
</evidence>
<organism evidence="2 3">
    <name type="scientific">Culter alburnus</name>
    <name type="common">Topmouth culter</name>
    <dbReference type="NCBI Taxonomy" id="194366"/>
    <lineage>
        <taxon>Eukaryota</taxon>
        <taxon>Metazoa</taxon>
        <taxon>Chordata</taxon>
        <taxon>Craniata</taxon>
        <taxon>Vertebrata</taxon>
        <taxon>Euteleostomi</taxon>
        <taxon>Actinopterygii</taxon>
        <taxon>Neopterygii</taxon>
        <taxon>Teleostei</taxon>
        <taxon>Ostariophysi</taxon>
        <taxon>Cypriniformes</taxon>
        <taxon>Xenocyprididae</taxon>
        <taxon>Xenocypridinae</taxon>
        <taxon>Culter</taxon>
    </lineage>
</organism>
<accession>A0AAW1ZI60</accession>
<dbReference type="EMBL" id="JAWDJR010000017">
    <property type="protein sequence ID" value="KAK9960089.1"/>
    <property type="molecule type" value="Genomic_DNA"/>
</dbReference>
<dbReference type="AlphaFoldDB" id="A0AAW1ZI60"/>
<feature type="non-terminal residue" evidence="2">
    <location>
        <position position="1"/>
    </location>
</feature>
<name>A0AAW1ZI60_CULAL</name>